<protein>
    <submittedName>
        <fullName evidence="2">GDP-6-deoxy-D-mannose reductase</fullName>
        <ecNumber evidence="2">1.1.1.281</ecNumber>
    </submittedName>
</protein>
<name>A0A5E7VEH8_PSEFL</name>
<dbReference type="AlphaFoldDB" id="A0A5E7VEH8"/>
<dbReference type="GO" id="GO:0033705">
    <property type="term" value="F:GDP-4-dehydro-6-deoxy-D-mannose reductase activity"/>
    <property type="evidence" value="ECO:0007669"/>
    <property type="project" value="UniProtKB-EC"/>
</dbReference>
<gene>
    <name evidence="2" type="primary">rmd_2</name>
    <name evidence="2" type="ORF">PS938_05086</name>
</gene>
<dbReference type="Proteomes" id="UP000327191">
    <property type="component" value="Unassembled WGS sequence"/>
</dbReference>
<dbReference type="SUPFAM" id="SSF51735">
    <property type="entry name" value="NAD(P)-binding Rossmann-fold domains"/>
    <property type="match status" value="1"/>
</dbReference>
<keyword evidence="2" id="KW-0560">Oxidoreductase</keyword>
<organism evidence="2 3">
    <name type="scientific">Pseudomonas fluorescens</name>
    <dbReference type="NCBI Taxonomy" id="294"/>
    <lineage>
        <taxon>Bacteria</taxon>
        <taxon>Pseudomonadati</taxon>
        <taxon>Pseudomonadota</taxon>
        <taxon>Gammaproteobacteria</taxon>
        <taxon>Pseudomonadales</taxon>
        <taxon>Pseudomonadaceae</taxon>
        <taxon>Pseudomonas</taxon>
    </lineage>
</organism>
<dbReference type="EC" id="1.1.1.281" evidence="2"/>
<dbReference type="Gene3D" id="3.40.50.720">
    <property type="entry name" value="NAD(P)-binding Rossmann-like Domain"/>
    <property type="match status" value="1"/>
</dbReference>
<dbReference type="Pfam" id="PF01370">
    <property type="entry name" value="Epimerase"/>
    <property type="match status" value="1"/>
</dbReference>
<sequence>MTGGSRLKKRLFVTGLTGFTGQHTQSRLQADASEWELLPVPCRYDLAAPDSLEGLWPELPDVVIHLADQTFVPDAFHDPARTLNINLLGTLNLLRAFKACGFTGTFLYVSLLGARAEHSQPDRNHRMEA</sequence>
<accession>A0A5E7VEH8</accession>
<evidence type="ECO:0000313" key="2">
    <source>
        <dbReference type="EMBL" id="VVQ21573.1"/>
    </source>
</evidence>
<evidence type="ECO:0000259" key="1">
    <source>
        <dbReference type="Pfam" id="PF01370"/>
    </source>
</evidence>
<reference evidence="2 3" key="1">
    <citation type="submission" date="2019-09" db="EMBL/GenBank/DDBJ databases">
        <authorList>
            <person name="Chandra G."/>
            <person name="Truman W A."/>
        </authorList>
    </citation>
    <scope>NUCLEOTIDE SEQUENCE [LARGE SCALE GENOMIC DNA]</scope>
    <source>
        <strain evidence="2">PS938</strain>
    </source>
</reference>
<dbReference type="InterPro" id="IPR001509">
    <property type="entry name" value="Epimerase_deHydtase"/>
</dbReference>
<feature type="domain" description="NAD-dependent epimerase/dehydratase" evidence="1">
    <location>
        <begin position="12"/>
        <end position="110"/>
    </location>
</feature>
<dbReference type="InterPro" id="IPR036291">
    <property type="entry name" value="NAD(P)-bd_dom_sf"/>
</dbReference>
<dbReference type="EMBL" id="CABVJE010000026">
    <property type="protein sequence ID" value="VVQ21573.1"/>
    <property type="molecule type" value="Genomic_DNA"/>
</dbReference>
<proteinExistence type="predicted"/>
<evidence type="ECO:0000313" key="3">
    <source>
        <dbReference type="Proteomes" id="UP000327191"/>
    </source>
</evidence>